<accession>A0A3S0NB77</accession>
<proteinExistence type="predicted"/>
<dbReference type="InterPro" id="IPR005801">
    <property type="entry name" value="ADC_synthase"/>
</dbReference>
<dbReference type="Proteomes" id="UP000279908">
    <property type="component" value="Unassembled WGS sequence"/>
</dbReference>
<feature type="domain" description="Chorismate-utilising enzyme C-terminal" evidence="1">
    <location>
        <begin position="150"/>
        <end position="403"/>
    </location>
</feature>
<dbReference type="Pfam" id="PF01063">
    <property type="entry name" value="Aminotran_4"/>
    <property type="match status" value="1"/>
</dbReference>
<dbReference type="PANTHER" id="PTHR11236">
    <property type="entry name" value="AMINOBENZOATE/ANTHRANILATE SYNTHASE"/>
    <property type="match status" value="1"/>
</dbReference>
<reference evidence="2 3" key="1">
    <citation type="submission" date="2018-12" db="EMBL/GenBank/DDBJ databases">
        <authorList>
            <person name="Lunina O.N."/>
            <person name="Grouzdev D.S."/>
            <person name="Gorlenko V.M."/>
            <person name="Savvichev A.S."/>
        </authorList>
    </citation>
    <scope>NUCLEOTIDE SEQUENCE [LARGE SCALE GENOMIC DNA]</scope>
    <source>
        <strain evidence="2 3">BrKhr-17</strain>
    </source>
</reference>
<dbReference type="InterPro" id="IPR036038">
    <property type="entry name" value="Aminotransferase-like"/>
</dbReference>
<dbReference type="Gene3D" id="3.60.120.10">
    <property type="entry name" value="Anthranilate synthase"/>
    <property type="match status" value="1"/>
</dbReference>
<dbReference type="InterPro" id="IPR043131">
    <property type="entry name" value="BCAT-like_N"/>
</dbReference>
<gene>
    <name evidence="2" type="primary">pabB</name>
    <name evidence="2" type="ORF">EKD02_03265</name>
</gene>
<dbReference type="Pfam" id="PF00425">
    <property type="entry name" value="Chorismate_bind"/>
    <property type="match status" value="1"/>
</dbReference>
<dbReference type="GO" id="GO:0000162">
    <property type="term" value="P:L-tryptophan biosynthetic process"/>
    <property type="evidence" value="ECO:0007669"/>
    <property type="project" value="TreeGrafter"/>
</dbReference>
<organism evidence="2 3">
    <name type="scientific">Chlorobium phaeovibrioides</name>
    <dbReference type="NCBI Taxonomy" id="1094"/>
    <lineage>
        <taxon>Bacteria</taxon>
        <taxon>Pseudomonadati</taxon>
        <taxon>Chlorobiota</taxon>
        <taxon>Chlorobiia</taxon>
        <taxon>Chlorobiales</taxon>
        <taxon>Chlorobiaceae</taxon>
        <taxon>Chlorobium/Pelodictyon group</taxon>
        <taxon>Chlorobium</taxon>
    </lineage>
</organism>
<name>A0A3S0NB77_CHLPH</name>
<dbReference type="EMBL" id="RXYK01000003">
    <property type="protein sequence ID" value="RTY39125.1"/>
    <property type="molecule type" value="Genomic_DNA"/>
</dbReference>
<dbReference type="InterPro" id="IPR043132">
    <property type="entry name" value="BCAT-like_C"/>
</dbReference>
<evidence type="ECO:0000313" key="2">
    <source>
        <dbReference type="EMBL" id="RTY39125.1"/>
    </source>
</evidence>
<dbReference type="EC" id="2.6.1.85" evidence="2"/>
<dbReference type="InterPro" id="IPR019999">
    <property type="entry name" value="Anth_synth_I-like"/>
</dbReference>
<comment type="caution">
    <text evidence="2">The sequence shown here is derived from an EMBL/GenBank/DDBJ whole genome shotgun (WGS) entry which is preliminary data.</text>
</comment>
<dbReference type="Gene3D" id="3.20.10.10">
    <property type="entry name" value="D-amino Acid Aminotransferase, subunit A, domain 2"/>
    <property type="match status" value="1"/>
</dbReference>
<dbReference type="AlphaFoldDB" id="A0A3S0NB77"/>
<dbReference type="RefSeq" id="WP_126383781.1">
    <property type="nucleotide sequence ID" value="NZ_CP041698.1"/>
</dbReference>
<evidence type="ECO:0000259" key="1">
    <source>
        <dbReference type="Pfam" id="PF00425"/>
    </source>
</evidence>
<dbReference type="PRINTS" id="PR00095">
    <property type="entry name" value="ANTSNTHASEI"/>
</dbReference>
<dbReference type="SUPFAM" id="SSF56752">
    <property type="entry name" value="D-aminoacid aminotransferase-like PLP-dependent enzymes"/>
    <property type="match status" value="1"/>
</dbReference>
<dbReference type="InterPro" id="IPR005802">
    <property type="entry name" value="ADC_synth_comp_1"/>
</dbReference>
<dbReference type="NCBIfam" id="TIGR00553">
    <property type="entry name" value="pabB"/>
    <property type="match status" value="1"/>
</dbReference>
<dbReference type="GO" id="GO:0009396">
    <property type="term" value="P:folic acid-containing compound biosynthetic process"/>
    <property type="evidence" value="ECO:0007669"/>
    <property type="project" value="InterPro"/>
</dbReference>
<dbReference type="SUPFAM" id="SSF56322">
    <property type="entry name" value="ADC synthase"/>
    <property type="match status" value="1"/>
</dbReference>
<dbReference type="GO" id="GO:0046820">
    <property type="term" value="F:4-amino-4-deoxychorismate synthase activity"/>
    <property type="evidence" value="ECO:0007669"/>
    <property type="project" value="UniProtKB-EC"/>
</dbReference>
<keyword evidence="2" id="KW-0032">Aminotransferase</keyword>
<evidence type="ECO:0000313" key="3">
    <source>
        <dbReference type="Proteomes" id="UP000279908"/>
    </source>
</evidence>
<keyword evidence="2" id="KW-0808">Transferase</keyword>
<dbReference type="Gene3D" id="3.30.470.10">
    <property type="match status" value="1"/>
</dbReference>
<dbReference type="InterPro" id="IPR015890">
    <property type="entry name" value="Chorismate_C"/>
</dbReference>
<dbReference type="InterPro" id="IPR001544">
    <property type="entry name" value="Aminotrans_IV"/>
</dbReference>
<protein>
    <submittedName>
        <fullName evidence="2">Aminodeoxychorismate synthase component I</fullName>
        <ecNumber evidence="2">2.6.1.85</ecNumber>
    </submittedName>
</protein>
<dbReference type="PANTHER" id="PTHR11236:SF50">
    <property type="entry name" value="AMINODEOXYCHORISMATE SYNTHASE COMPONENT 1"/>
    <property type="match status" value="1"/>
</dbReference>
<sequence length="629" mass="69571">MFWRSRLPSAGPEGCSAFGVGAFSSLLQRPGSLWFESAFVESGGALCFSNPVATVELSSLDALPEFFLELESRLDQGYFLAGWLGYEAGKGFERGLFGAPSASRPPGLFGWFGVYREPQRFSREEVRELFLPLSSQAAAFPSVLSFSCSEEDYAGKIAAIRRQIAAGNVYQVNFTGRYRFGAPANPVALFATLRQRQPDSWTAMLNTPDRQILTLSPELFFRCRGRHIETMPMKGTAPRGASEADDRHRLQELQKCTKNRAENLMIVDLLRNDLGRICLPGSVRVPELFVPRSWPTLHQMVSRIKGELRGDVDLYELFRALFPCGSVTGAPKIRAMQLIAELEDSPRGVYTGTVGYMTPGREMVFNVAIRTLEVRGNEAVYGSGSGIVWDSNAREEFRECALKADILRPSSCMGAVGLFESMLWNGEYLFLPAHLQRMESSAVALGLPFNPHEALELLSVLEREMLLSGARFKVRLTLSPAGELSATHESIVSSSKSAALRICLAADRVDSRNPLLQHKTTARELYDRYYREALRQGYDEVLFANERGEVAEGAISSVFVERGRFLLTPPSGAGILRGVMRGYLLKTRPGAMEAMLLLKDLNPGERLFLANAVRGLRPAIFTGETVSAQ</sequence>